<dbReference type="InterPro" id="IPR051917">
    <property type="entry name" value="Transposase-Integrase"/>
</dbReference>
<dbReference type="PROSITE" id="PS50994">
    <property type="entry name" value="INTEGRASE"/>
    <property type="match status" value="1"/>
</dbReference>
<dbReference type="GO" id="GO:0004803">
    <property type="term" value="F:transposase activity"/>
    <property type="evidence" value="ECO:0007669"/>
    <property type="project" value="TreeGrafter"/>
</dbReference>
<dbReference type="GO" id="GO:0006310">
    <property type="term" value="P:DNA recombination"/>
    <property type="evidence" value="ECO:0007669"/>
    <property type="project" value="UniProtKB-KW"/>
</dbReference>
<dbReference type="NCBIfam" id="NF033563">
    <property type="entry name" value="transpos_IS30"/>
    <property type="match status" value="1"/>
</dbReference>
<dbReference type="InterPro" id="IPR053392">
    <property type="entry name" value="Transposase_IS30-like"/>
</dbReference>
<sequence length="328" mass="38522">MIYKHFSAEEREKIQRGLWEKRSVRAIARELRRTHSSVLRELKRNYPPIHERYTPRLAHERALFKRTRRGREKRLKNDHIRAFVTAQLKRRRSPEQIAGIIERELGESISHEAIYQFIYAQISYNRPRSGCEDLRPYLRRRRKRRVPHGARRGQRVLKPQGPSIDDRPKVVDRRSRIGDWESDTVESCDHAPGINTLVERKSGLVFITKLKDKKGASTRKVIVQRLAAVSVSAKKTITFDNGPENRDWQPIAKATSADCYFAHPYHSWERGTNENTNGLIRDYFPKGTDFRTISDEEIAFVERELNERPRKRHGWLTPLQVWSGALQS</sequence>
<evidence type="ECO:0000256" key="2">
    <source>
        <dbReference type="SAM" id="MobiDB-lite"/>
    </source>
</evidence>
<proteinExistence type="predicted"/>
<evidence type="ECO:0000256" key="1">
    <source>
        <dbReference type="ARBA" id="ARBA00023172"/>
    </source>
</evidence>
<dbReference type="GO" id="GO:0032196">
    <property type="term" value="P:transposition"/>
    <property type="evidence" value="ECO:0007669"/>
    <property type="project" value="TreeGrafter"/>
</dbReference>
<accession>A0A1F4XR05</accession>
<dbReference type="InterPro" id="IPR036397">
    <property type="entry name" value="RNaseH_sf"/>
</dbReference>
<protein>
    <recommendedName>
        <fullName evidence="3">Integrase catalytic domain-containing protein</fullName>
    </recommendedName>
</protein>
<keyword evidence="1" id="KW-0233">DNA recombination</keyword>
<dbReference type="PANTHER" id="PTHR10948">
    <property type="entry name" value="TRANSPOSASE"/>
    <property type="match status" value="1"/>
</dbReference>
<reference evidence="4 5" key="1">
    <citation type="journal article" date="2016" name="Nat. Commun.">
        <title>Thousands of microbial genomes shed light on interconnected biogeochemical processes in an aquifer system.</title>
        <authorList>
            <person name="Anantharaman K."/>
            <person name="Brown C.T."/>
            <person name="Hug L.A."/>
            <person name="Sharon I."/>
            <person name="Castelle C.J."/>
            <person name="Probst A.J."/>
            <person name="Thomas B.C."/>
            <person name="Singh A."/>
            <person name="Wilkins M.J."/>
            <person name="Karaoz U."/>
            <person name="Brodie E.L."/>
            <person name="Williams K.H."/>
            <person name="Hubbard S.S."/>
            <person name="Banfield J.F."/>
        </authorList>
    </citation>
    <scope>NUCLEOTIDE SEQUENCE [LARGE SCALE GENOMIC DNA]</scope>
</reference>
<dbReference type="GO" id="GO:0005829">
    <property type="term" value="C:cytosol"/>
    <property type="evidence" value="ECO:0007669"/>
    <property type="project" value="TreeGrafter"/>
</dbReference>
<dbReference type="STRING" id="1797240.A3D68_02360"/>
<dbReference type="Gene3D" id="3.30.420.10">
    <property type="entry name" value="Ribonuclease H-like superfamily/Ribonuclease H"/>
    <property type="match status" value="1"/>
</dbReference>
<evidence type="ECO:0000259" key="3">
    <source>
        <dbReference type="PROSITE" id="PS50994"/>
    </source>
</evidence>
<dbReference type="GO" id="GO:0015074">
    <property type="term" value="P:DNA integration"/>
    <property type="evidence" value="ECO:0007669"/>
    <property type="project" value="InterPro"/>
</dbReference>
<dbReference type="InterPro" id="IPR012337">
    <property type="entry name" value="RNaseH-like_sf"/>
</dbReference>
<feature type="compositionally biased region" description="Basic residues" evidence="2">
    <location>
        <begin position="144"/>
        <end position="155"/>
    </location>
</feature>
<organism evidence="4 5">
    <name type="scientific">Candidatus Adlerbacteria bacterium RIFCSPHIGHO2_02_FULL_52_17</name>
    <dbReference type="NCBI Taxonomy" id="1797240"/>
    <lineage>
        <taxon>Bacteria</taxon>
        <taxon>Candidatus Adleribacteriota</taxon>
    </lineage>
</organism>
<dbReference type="InterPro" id="IPR001584">
    <property type="entry name" value="Integrase_cat-core"/>
</dbReference>
<dbReference type="AlphaFoldDB" id="A0A1F4XR05"/>
<dbReference type="Proteomes" id="UP000177564">
    <property type="component" value="Unassembled WGS sequence"/>
</dbReference>
<feature type="domain" description="Integrase catalytic" evidence="3">
    <location>
        <begin position="164"/>
        <end position="326"/>
    </location>
</feature>
<dbReference type="Pfam" id="PF13936">
    <property type="entry name" value="HTH_38"/>
    <property type="match status" value="1"/>
</dbReference>
<dbReference type="InterPro" id="IPR025246">
    <property type="entry name" value="IS30-like_HTH"/>
</dbReference>
<dbReference type="GO" id="GO:0003676">
    <property type="term" value="F:nucleic acid binding"/>
    <property type="evidence" value="ECO:0007669"/>
    <property type="project" value="InterPro"/>
</dbReference>
<evidence type="ECO:0000313" key="5">
    <source>
        <dbReference type="Proteomes" id="UP000177564"/>
    </source>
</evidence>
<comment type="caution">
    <text evidence="4">The sequence shown here is derived from an EMBL/GenBank/DDBJ whole genome shotgun (WGS) entry which is preliminary data.</text>
</comment>
<evidence type="ECO:0000313" key="4">
    <source>
        <dbReference type="EMBL" id="OGC84142.1"/>
    </source>
</evidence>
<dbReference type="EMBL" id="MEWU01000001">
    <property type="protein sequence ID" value="OGC84142.1"/>
    <property type="molecule type" value="Genomic_DNA"/>
</dbReference>
<dbReference type="PANTHER" id="PTHR10948:SF23">
    <property type="entry name" value="TRANSPOSASE INSI FOR INSERTION SEQUENCE ELEMENT IS30A-RELATED"/>
    <property type="match status" value="1"/>
</dbReference>
<gene>
    <name evidence="4" type="ORF">A3D68_02360</name>
</gene>
<feature type="region of interest" description="Disordered" evidence="2">
    <location>
        <begin position="144"/>
        <end position="171"/>
    </location>
</feature>
<dbReference type="SUPFAM" id="SSF53098">
    <property type="entry name" value="Ribonuclease H-like"/>
    <property type="match status" value="1"/>
</dbReference>
<name>A0A1F4XR05_9BACT</name>